<accession>A0A9P7EG53</accession>
<dbReference type="OrthoDB" id="2631102at2759"/>
<evidence type="ECO:0000313" key="1">
    <source>
        <dbReference type="EMBL" id="KAG1820596.1"/>
    </source>
</evidence>
<protein>
    <submittedName>
        <fullName evidence="1">Uncharacterized protein</fullName>
    </submittedName>
</protein>
<organism evidence="1 2">
    <name type="scientific">Suillus subaureus</name>
    <dbReference type="NCBI Taxonomy" id="48587"/>
    <lineage>
        <taxon>Eukaryota</taxon>
        <taxon>Fungi</taxon>
        <taxon>Dikarya</taxon>
        <taxon>Basidiomycota</taxon>
        <taxon>Agaricomycotina</taxon>
        <taxon>Agaricomycetes</taxon>
        <taxon>Agaricomycetidae</taxon>
        <taxon>Boletales</taxon>
        <taxon>Suillineae</taxon>
        <taxon>Suillaceae</taxon>
        <taxon>Suillus</taxon>
    </lineage>
</organism>
<gene>
    <name evidence="1" type="ORF">BJ212DRAFT_1478697</name>
</gene>
<dbReference type="GeneID" id="64633758"/>
<keyword evidence="2" id="KW-1185">Reference proteome</keyword>
<sequence>MKAKLQDANDGLKKGERIKLTKFITENKASLLCAYGWLTVAKKQAHNAQVLQAHQEKRSAARANPKAIWHDMNAAFTSMDHEWTALCAHMGMQGFYIAVHGVGNEIPPGIYCPHFDLQRLVQCMTH</sequence>
<proteinExistence type="predicted"/>
<dbReference type="RefSeq" id="XP_041195867.1">
    <property type="nucleotide sequence ID" value="XM_041339742.1"/>
</dbReference>
<name>A0A9P7EG53_9AGAM</name>
<evidence type="ECO:0000313" key="2">
    <source>
        <dbReference type="Proteomes" id="UP000807769"/>
    </source>
</evidence>
<dbReference type="EMBL" id="JABBWG010000008">
    <property type="protein sequence ID" value="KAG1820596.1"/>
    <property type="molecule type" value="Genomic_DNA"/>
</dbReference>
<comment type="caution">
    <text evidence="1">The sequence shown here is derived from an EMBL/GenBank/DDBJ whole genome shotgun (WGS) entry which is preliminary data.</text>
</comment>
<dbReference type="Proteomes" id="UP000807769">
    <property type="component" value="Unassembled WGS sequence"/>
</dbReference>
<reference evidence="1" key="1">
    <citation type="journal article" date="2020" name="New Phytol.">
        <title>Comparative genomics reveals dynamic genome evolution in host specialist ectomycorrhizal fungi.</title>
        <authorList>
            <person name="Lofgren L.A."/>
            <person name="Nguyen N.H."/>
            <person name="Vilgalys R."/>
            <person name="Ruytinx J."/>
            <person name="Liao H.L."/>
            <person name="Branco S."/>
            <person name="Kuo A."/>
            <person name="LaButti K."/>
            <person name="Lipzen A."/>
            <person name="Andreopoulos W."/>
            <person name="Pangilinan J."/>
            <person name="Riley R."/>
            <person name="Hundley H."/>
            <person name="Na H."/>
            <person name="Barry K."/>
            <person name="Grigoriev I.V."/>
            <person name="Stajich J.E."/>
            <person name="Kennedy P.G."/>
        </authorList>
    </citation>
    <scope>NUCLEOTIDE SEQUENCE</scope>
    <source>
        <strain evidence="1">MN1</strain>
    </source>
</reference>
<dbReference type="AlphaFoldDB" id="A0A9P7EG53"/>